<name>A0AB34X266_9ACTO</name>
<accession>A0AB34X266</accession>
<dbReference type="EMBL" id="LSDN01000003">
    <property type="protein sequence ID" value="KXB82002.1"/>
    <property type="molecule type" value="Genomic_DNA"/>
</dbReference>
<gene>
    <name evidence="1" type="ORF">HMPREF1862_00065</name>
</gene>
<evidence type="ECO:0000313" key="2">
    <source>
        <dbReference type="Proteomes" id="UP000070572"/>
    </source>
</evidence>
<dbReference type="RefSeq" id="WP_060919954.1">
    <property type="nucleotide sequence ID" value="NZ_KQ960676.1"/>
</dbReference>
<evidence type="ECO:0008006" key="3">
    <source>
        <dbReference type="Google" id="ProtNLM"/>
    </source>
</evidence>
<comment type="caution">
    <text evidence="1">The sequence shown here is derived from an EMBL/GenBank/DDBJ whole genome shotgun (WGS) entry which is preliminary data.</text>
</comment>
<proteinExistence type="predicted"/>
<reference evidence="1 2" key="1">
    <citation type="submission" date="2016-01" db="EMBL/GenBank/DDBJ databases">
        <authorList>
            <person name="Mitreva M."/>
            <person name="Pepin K.H."/>
            <person name="Mihindukulasuriya K.A."/>
            <person name="Fulton R."/>
            <person name="Fronick C."/>
            <person name="O'Laughlin M."/>
            <person name="Miner T."/>
            <person name="Herter B."/>
            <person name="Rosa B.A."/>
            <person name="Cordes M."/>
            <person name="Tomlinson C."/>
            <person name="Wollam A."/>
            <person name="Palsikar V.B."/>
            <person name="Mardis E.R."/>
            <person name="Wilson R.K."/>
        </authorList>
    </citation>
    <scope>NUCLEOTIDE SEQUENCE [LARGE SCALE GENOMIC DNA]</scope>
    <source>
        <strain evidence="1 2">DNF00696</strain>
    </source>
</reference>
<protein>
    <recommendedName>
        <fullName evidence="3">MORN repeat protein</fullName>
    </recommendedName>
</protein>
<dbReference type="Proteomes" id="UP000070572">
    <property type="component" value="Unassembled WGS sequence"/>
</dbReference>
<dbReference type="AlphaFoldDB" id="A0AB34X266"/>
<sequence length="188" mass="21490">MDREIVPVTAEEAPSICQALKLGGDWEYDTAAFAKVEYYPSGQIKYMVYLDKDLKRVHDGTGTLEYESYFENGAVSKRDYSTSEEYVEAYFAAGGTGVLDSYSGYYPSGALRFVGYWEKTPEDGKIRQINIEYYENGVKFSRESLNLARQPDDSPNHFSWETYDRKGRGTGAFSFKDGVRQPDWPYKI</sequence>
<organism evidence="1 2">
    <name type="scientific">Varibaculum cambriense</name>
    <dbReference type="NCBI Taxonomy" id="184870"/>
    <lineage>
        <taxon>Bacteria</taxon>
        <taxon>Bacillati</taxon>
        <taxon>Actinomycetota</taxon>
        <taxon>Actinomycetes</taxon>
        <taxon>Actinomycetales</taxon>
        <taxon>Actinomycetaceae</taxon>
        <taxon>Varibaculum</taxon>
    </lineage>
</organism>
<evidence type="ECO:0000313" key="1">
    <source>
        <dbReference type="EMBL" id="KXB82002.1"/>
    </source>
</evidence>